<reference evidence="2 3" key="1">
    <citation type="submission" date="2019-01" db="EMBL/GenBank/DDBJ databases">
        <title>Genome sequencing of the rare red list fungi Fomitopsis rosea.</title>
        <authorList>
            <person name="Buettner E."/>
            <person name="Kellner H."/>
        </authorList>
    </citation>
    <scope>NUCLEOTIDE SEQUENCE [LARGE SCALE GENOMIC DNA]</scope>
    <source>
        <strain evidence="2 3">DSM 105464</strain>
    </source>
</reference>
<evidence type="ECO:0000313" key="3">
    <source>
        <dbReference type="Proteomes" id="UP000298390"/>
    </source>
</evidence>
<accession>A0A4Y9XNY7</accession>
<evidence type="ECO:0000313" key="2">
    <source>
        <dbReference type="EMBL" id="TFY52014.1"/>
    </source>
</evidence>
<feature type="compositionally biased region" description="Basic and acidic residues" evidence="1">
    <location>
        <begin position="232"/>
        <end position="246"/>
    </location>
</feature>
<protein>
    <submittedName>
        <fullName evidence="2">Uncharacterized protein</fullName>
    </submittedName>
</protein>
<comment type="caution">
    <text evidence="2">The sequence shown here is derived from an EMBL/GenBank/DDBJ whole genome shotgun (WGS) entry which is preliminary data.</text>
</comment>
<sequence>MFVGVFGVRTTWFARGVLSKPDNEFYDDTSLYNTLPATPQKSAAVPTAEQVVPPVQQEPVNAKNVPADEEKAAETSVDFGQAEPGRNVFEGVLHEELKSKAENLPVKGSEDAAAAQPTDLPPLPIEYADPEPKHEGKPATEAAAGADAAAEKPAAPAAHKHSDDEDANPRVEEVLAQMSQVMAKVEAVLAEEKKQDDTGVDPVIPGTEPEKEGEGETPQRAQGAQQEEEAEADRVRGELFPDAHLD</sequence>
<evidence type="ECO:0000256" key="1">
    <source>
        <dbReference type="SAM" id="MobiDB-lite"/>
    </source>
</evidence>
<name>A0A4Y9XNY7_9APHY</name>
<feature type="region of interest" description="Disordered" evidence="1">
    <location>
        <begin position="187"/>
        <end position="246"/>
    </location>
</feature>
<dbReference type="Proteomes" id="UP000298390">
    <property type="component" value="Unassembled WGS sequence"/>
</dbReference>
<gene>
    <name evidence="2" type="ORF">EVJ58_g10251</name>
</gene>
<feature type="compositionally biased region" description="Basic and acidic residues" evidence="1">
    <location>
        <begin position="160"/>
        <end position="173"/>
    </location>
</feature>
<organism evidence="2 3">
    <name type="scientific">Rhodofomes roseus</name>
    <dbReference type="NCBI Taxonomy" id="34475"/>
    <lineage>
        <taxon>Eukaryota</taxon>
        <taxon>Fungi</taxon>
        <taxon>Dikarya</taxon>
        <taxon>Basidiomycota</taxon>
        <taxon>Agaricomycotina</taxon>
        <taxon>Agaricomycetes</taxon>
        <taxon>Polyporales</taxon>
        <taxon>Rhodofomes</taxon>
    </lineage>
</organism>
<proteinExistence type="predicted"/>
<dbReference type="STRING" id="34475.A0A4Y9XNY7"/>
<dbReference type="EMBL" id="SEKV01001057">
    <property type="protein sequence ID" value="TFY52014.1"/>
    <property type="molecule type" value="Genomic_DNA"/>
</dbReference>
<feature type="compositionally biased region" description="Low complexity" evidence="1">
    <location>
        <begin position="139"/>
        <end position="157"/>
    </location>
</feature>
<feature type="compositionally biased region" description="Low complexity" evidence="1">
    <location>
        <begin position="216"/>
        <end position="225"/>
    </location>
</feature>
<dbReference type="AlphaFoldDB" id="A0A4Y9XNY7"/>
<feature type="region of interest" description="Disordered" evidence="1">
    <location>
        <begin position="104"/>
        <end position="175"/>
    </location>
</feature>